<comment type="caution">
    <text evidence="1">The sequence shown here is derived from an EMBL/GenBank/DDBJ whole genome shotgun (WGS) entry which is preliminary data.</text>
</comment>
<sequence length="135" mass="15864">MEKSFVQWDADGQTNASLTELKQLSHLTALEIHILDAHIMPQDPFSRKLDRYRIFIGDVWDWFGNSETSKTLKLKWSNRIYFSNGIKTLLNRTEDLYLDELKGVKNVLYELDKEGFPQLKHLHVQNGPEIQYIIN</sequence>
<dbReference type="AlphaFoldDB" id="A0AAD9WYC1"/>
<evidence type="ECO:0000313" key="2">
    <source>
        <dbReference type="Proteomes" id="UP001280121"/>
    </source>
</evidence>
<keyword evidence="2" id="KW-1185">Reference proteome</keyword>
<dbReference type="EMBL" id="JANJYI010000005">
    <property type="protein sequence ID" value="KAK2647776.1"/>
    <property type="molecule type" value="Genomic_DNA"/>
</dbReference>
<evidence type="ECO:0000313" key="1">
    <source>
        <dbReference type="EMBL" id="KAK2647776.1"/>
    </source>
</evidence>
<gene>
    <name evidence="1" type="ORF">Ddye_015265</name>
</gene>
<name>A0AAD9WYC1_9ROSI</name>
<proteinExistence type="predicted"/>
<dbReference type="Proteomes" id="UP001280121">
    <property type="component" value="Unassembled WGS sequence"/>
</dbReference>
<accession>A0AAD9WYC1</accession>
<organism evidence="1 2">
    <name type="scientific">Dipteronia dyeriana</name>
    <dbReference type="NCBI Taxonomy" id="168575"/>
    <lineage>
        <taxon>Eukaryota</taxon>
        <taxon>Viridiplantae</taxon>
        <taxon>Streptophyta</taxon>
        <taxon>Embryophyta</taxon>
        <taxon>Tracheophyta</taxon>
        <taxon>Spermatophyta</taxon>
        <taxon>Magnoliopsida</taxon>
        <taxon>eudicotyledons</taxon>
        <taxon>Gunneridae</taxon>
        <taxon>Pentapetalae</taxon>
        <taxon>rosids</taxon>
        <taxon>malvids</taxon>
        <taxon>Sapindales</taxon>
        <taxon>Sapindaceae</taxon>
        <taxon>Hippocastanoideae</taxon>
        <taxon>Acereae</taxon>
        <taxon>Dipteronia</taxon>
    </lineage>
</organism>
<protein>
    <submittedName>
        <fullName evidence="1">Uncharacterized protein</fullName>
    </submittedName>
</protein>
<reference evidence="1" key="1">
    <citation type="journal article" date="2023" name="Plant J.">
        <title>Genome sequences and population genomics provide insights into the demographic history, inbreeding, and mutation load of two 'living fossil' tree species of Dipteronia.</title>
        <authorList>
            <person name="Feng Y."/>
            <person name="Comes H.P."/>
            <person name="Chen J."/>
            <person name="Zhu S."/>
            <person name="Lu R."/>
            <person name="Zhang X."/>
            <person name="Li P."/>
            <person name="Qiu J."/>
            <person name="Olsen K.M."/>
            <person name="Qiu Y."/>
        </authorList>
    </citation>
    <scope>NUCLEOTIDE SEQUENCE</scope>
    <source>
        <strain evidence="1">KIB01</strain>
    </source>
</reference>